<keyword evidence="3" id="KW-0804">Transcription</keyword>
<dbReference type="SUPFAM" id="SSF46785">
    <property type="entry name" value="Winged helix' DNA-binding domain"/>
    <property type="match status" value="1"/>
</dbReference>
<evidence type="ECO:0000313" key="5">
    <source>
        <dbReference type="EMBL" id="GIJ12703.1"/>
    </source>
</evidence>
<accession>A0ABQ4I475</accession>
<sequence>MHLPITVPVEADPDLFKALGDATRRTILDELIDRDGQTLFEICGRLTMKHNLTSSRQAISQHLAVLEQAGLVRTRRQGRYKFHHIDTGPLRSIVERWPIDREAPDP</sequence>
<dbReference type="PROSITE" id="PS50987">
    <property type="entry name" value="HTH_ARSR_2"/>
    <property type="match status" value="1"/>
</dbReference>
<dbReference type="InterPro" id="IPR001845">
    <property type="entry name" value="HTH_ArsR_DNA-bd_dom"/>
</dbReference>
<dbReference type="Gene3D" id="1.10.10.10">
    <property type="entry name" value="Winged helix-like DNA-binding domain superfamily/Winged helix DNA-binding domain"/>
    <property type="match status" value="1"/>
</dbReference>
<organism evidence="5 6">
    <name type="scientific">Micromonospora andamanensis</name>
    <dbReference type="NCBI Taxonomy" id="1287068"/>
    <lineage>
        <taxon>Bacteria</taxon>
        <taxon>Bacillati</taxon>
        <taxon>Actinomycetota</taxon>
        <taxon>Actinomycetes</taxon>
        <taxon>Micromonosporales</taxon>
        <taxon>Micromonosporaceae</taxon>
        <taxon>Micromonospora</taxon>
    </lineage>
</organism>
<proteinExistence type="predicted"/>
<protein>
    <submittedName>
        <fullName evidence="5">Transcriptional regulator</fullName>
    </submittedName>
</protein>
<dbReference type="PANTHER" id="PTHR33154:SF33">
    <property type="entry name" value="TRANSCRIPTIONAL REPRESSOR SDPR"/>
    <property type="match status" value="1"/>
</dbReference>
<dbReference type="Pfam" id="PF12840">
    <property type="entry name" value="HTH_20"/>
    <property type="match status" value="1"/>
</dbReference>
<name>A0ABQ4I475_9ACTN</name>
<dbReference type="InterPro" id="IPR051081">
    <property type="entry name" value="HTH_MetalResp_TranReg"/>
</dbReference>
<evidence type="ECO:0000256" key="2">
    <source>
        <dbReference type="ARBA" id="ARBA00023125"/>
    </source>
</evidence>
<evidence type="ECO:0000256" key="3">
    <source>
        <dbReference type="ARBA" id="ARBA00023163"/>
    </source>
</evidence>
<dbReference type="SMART" id="SM00418">
    <property type="entry name" value="HTH_ARSR"/>
    <property type="match status" value="1"/>
</dbReference>
<keyword evidence="1" id="KW-0805">Transcription regulation</keyword>
<keyword evidence="2" id="KW-0238">DNA-binding</keyword>
<dbReference type="InterPro" id="IPR011991">
    <property type="entry name" value="ArsR-like_HTH"/>
</dbReference>
<dbReference type="PANTHER" id="PTHR33154">
    <property type="entry name" value="TRANSCRIPTIONAL REGULATOR, ARSR FAMILY"/>
    <property type="match status" value="1"/>
</dbReference>
<dbReference type="Proteomes" id="UP000647017">
    <property type="component" value="Unassembled WGS sequence"/>
</dbReference>
<gene>
    <name evidence="5" type="ORF">Van01_59170</name>
</gene>
<evidence type="ECO:0000259" key="4">
    <source>
        <dbReference type="PROSITE" id="PS50987"/>
    </source>
</evidence>
<keyword evidence="6" id="KW-1185">Reference proteome</keyword>
<reference evidence="5 6" key="1">
    <citation type="submission" date="2021-01" db="EMBL/GenBank/DDBJ databases">
        <title>Whole genome shotgun sequence of Verrucosispora andamanensis NBRC 109075.</title>
        <authorList>
            <person name="Komaki H."/>
            <person name="Tamura T."/>
        </authorList>
    </citation>
    <scope>NUCLEOTIDE SEQUENCE [LARGE SCALE GENOMIC DNA]</scope>
    <source>
        <strain evidence="5 6">NBRC 109075</strain>
    </source>
</reference>
<dbReference type="PRINTS" id="PR00778">
    <property type="entry name" value="HTHARSR"/>
</dbReference>
<dbReference type="CDD" id="cd00090">
    <property type="entry name" value="HTH_ARSR"/>
    <property type="match status" value="1"/>
</dbReference>
<dbReference type="InterPro" id="IPR036388">
    <property type="entry name" value="WH-like_DNA-bd_sf"/>
</dbReference>
<comment type="caution">
    <text evidence="5">The sequence shown here is derived from an EMBL/GenBank/DDBJ whole genome shotgun (WGS) entry which is preliminary data.</text>
</comment>
<evidence type="ECO:0000313" key="6">
    <source>
        <dbReference type="Proteomes" id="UP000647017"/>
    </source>
</evidence>
<dbReference type="NCBIfam" id="NF033788">
    <property type="entry name" value="HTH_metalloreg"/>
    <property type="match status" value="1"/>
</dbReference>
<dbReference type="InterPro" id="IPR036390">
    <property type="entry name" value="WH_DNA-bd_sf"/>
</dbReference>
<dbReference type="EMBL" id="BOOZ01000059">
    <property type="protein sequence ID" value="GIJ12703.1"/>
    <property type="molecule type" value="Genomic_DNA"/>
</dbReference>
<evidence type="ECO:0000256" key="1">
    <source>
        <dbReference type="ARBA" id="ARBA00023015"/>
    </source>
</evidence>
<feature type="domain" description="HTH arsR-type" evidence="4">
    <location>
        <begin position="4"/>
        <end position="105"/>
    </location>
</feature>